<dbReference type="InterPro" id="IPR037104">
    <property type="entry name" value="Annexin_sf"/>
</dbReference>
<dbReference type="EMBL" id="CAJNOC010002637">
    <property type="protein sequence ID" value="CAF0944192.1"/>
    <property type="molecule type" value="Genomic_DNA"/>
</dbReference>
<comment type="similarity">
    <text evidence="1">Belongs to the annexin family.</text>
</comment>
<reference evidence="4" key="1">
    <citation type="submission" date="2021-02" db="EMBL/GenBank/DDBJ databases">
        <authorList>
            <person name="Nowell W R."/>
        </authorList>
    </citation>
    <scope>NUCLEOTIDE SEQUENCE</scope>
    <source>
        <strain evidence="4">Ploen Becks lab</strain>
    </source>
</reference>
<organism evidence="4 5">
    <name type="scientific">Brachionus calyciflorus</name>
    <dbReference type="NCBI Taxonomy" id="104777"/>
    <lineage>
        <taxon>Eukaryota</taxon>
        <taxon>Metazoa</taxon>
        <taxon>Spiralia</taxon>
        <taxon>Gnathifera</taxon>
        <taxon>Rotifera</taxon>
        <taxon>Eurotatoria</taxon>
        <taxon>Monogononta</taxon>
        <taxon>Pseudotrocha</taxon>
        <taxon>Ploima</taxon>
        <taxon>Brachionidae</taxon>
        <taxon>Brachionus</taxon>
    </lineage>
</organism>
<proteinExistence type="inferred from homology"/>
<dbReference type="GO" id="GO:0012506">
    <property type="term" value="C:vesicle membrane"/>
    <property type="evidence" value="ECO:0007669"/>
    <property type="project" value="TreeGrafter"/>
</dbReference>
<dbReference type="GO" id="GO:0001786">
    <property type="term" value="F:phosphatidylserine binding"/>
    <property type="evidence" value="ECO:0007669"/>
    <property type="project" value="TreeGrafter"/>
</dbReference>
<dbReference type="Pfam" id="PF00191">
    <property type="entry name" value="Annexin"/>
    <property type="match status" value="1"/>
</dbReference>
<evidence type="ECO:0000256" key="2">
    <source>
        <dbReference type="ARBA" id="ARBA00022737"/>
    </source>
</evidence>
<dbReference type="OrthoDB" id="37886at2759"/>
<dbReference type="PANTHER" id="PTHR10502:SF175">
    <property type="entry name" value="ANNEXIN A13"/>
    <property type="match status" value="1"/>
</dbReference>
<dbReference type="Gene3D" id="1.10.220.10">
    <property type="entry name" value="Annexin"/>
    <property type="match status" value="1"/>
</dbReference>
<dbReference type="PROSITE" id="PS51897">
    <property type="entry name" value="ANNEXIN_2"/>
    <property type="match status" value="1"/>
</dbReference>
<evidence type="ECO:0000313" key="5">
    <source>
        <dbReference type="Proteomes" id="UP000663879"/>
    </source>
</evidence>
<dbReference type="GO" id="GO:0005886">
    <property type="term" value="C:plasma membrane"/>
    <property type="evidence" value="ECO:0007669"/>
    <property type="project" value="TreeGrafter"/>
</dbReference>
<dbReference type="SUPFAM" id="SSF47874">
    <property type="entry name" value="Annexin"/>
    <property type="match status" value="1"/>
</dbReference>
<keyword evidence="2" id="KW-0677">Repeat</keyword>
<evidence type="ECO:0000313" key="4">
    <source>
        <dbReference type="EMBL" id="CAF0944192.1"/>
    </source>
</evidence>
<gene>
    <name evidence="4" type="ORF">OXX778_LOCUS13592</name>
</gene>
<protein>
    <submittedName>
        <fullName evidence="4">Uncharacterized protein</fullName>
    </submittedName>
</protein>
<comment type="caution">
    <text evidence="4">The sequence shown here is derived from an EMBL/GenBank/DDBJ whole genome shotgun (WGS) entry which is preliminary data.</text>
</comment>
<dbReference type="InterPro" id="IPR018502">
    <property type="entry name" value="Annexin_repeat"/>
</dbReference>
<sequence>GHLAEALITIAKCAVYKPAYYADLLYESLRKDDNFEKDLLQVVLCRVDIDLDLIKIEFKNMYQMSLSECVRMETSGDFQKLMLEILKDK</sequence>
<keyword evidence="5" id="KW-1185">Reference proteome</keyword>
<evidence type="ECO:0000256" key="3">
    <source>
        <dbReference type="ARBA" id="ARBA00023216"/>
    </source>
</evidence>
<feature type="non-terminal residue" evidence="4">
    <location>
        <position position="89"/>
    </location>
</feature>
<dbReference type="GO" id="GO:0005634">
    <property type="term" value="C:nucleus"/>
    <property type="evidence" value="ECO:0007669"/>
    <property type="project" value="TreeGrafter"/>
</dbReference>
<dbReference type="AlphaFoldDB" id="A0A814CPX5"/>
<dbReference type="GO" id="GO:0005737">
    <property type="term" value="C:cytoplasm"/>
    <property type="evidence" value="ECO:0007669"/>
    <property type="project" value="TreeGrafter"/>
</dbReference>
<name>A0A814CPX5_9BILA</name>
<keyword evidence="3" id="KW-0041">Annexin</keyword>
<dbReference type="GO" id="GO:0005509">
    <property type="term" value="F:calcium ion binding"/>
    <property type="evidence" value="ECO:0007669"/>
    <property type="project" value="InterPro"/>
</dbReference>
<dbReference type="SMART" id="SM00335">
    <property type="entry name" value="ANX"/>
    <property type="match status" value="1"/>
</dbReference>
<accession>A0A814CPX5</accession>
<dbReference type="GO" id="GO:0005544">
    <property type="term" value="F:calcium-dependent phospholipid binding"/>
    <property type="evidence" value="ECO:0007669"/>
    <property type="project" value="InterPro"/>
</dbReference>
<dbReference type="PANTHER" id="PTHR10502">
    <property type="entry name" value="ANNEXIN"/>
    <property type="match status" value="1"/>
</dbReference>
<dbReference type="Proteomes" id="UP000663879">
    <property type="component" value="Unassembled WGS sequence"/>
</dbReference>
<evidence type="ECO:0000256" key="1">
    <source>
        <dbReference type="ARBA" id="ARBA00007831"/>
    </source>
</evidence>